<dbReference type="InterPro" id="IPR000700">
    <property type="entry name" value="PAS-assoc_C"/>
</dbReference>
<dbReference type="InterPro" id="IPR000160">
    <property type="entry name" value="GGDEF_dom"/>
</dbReference>
<evidence type="ECO:0000313" key="7">
    <source>
        <dbReference type="Proteomes" id="UP000031419"/>
    </source>
</evidence>
<dbReference type="Pfam" id="PF08448">
    <property type="entry name" value="PAS_4"/>
    <property type="match status" value="1"/>
</dbReference>
<dbReference type="eggNOG" id="COG2202">
    <property type="taxonomic scope" value="Bacteria"/>
</dbReference>
<keyword evidence="7" id="KW-1185">Reference proteome</keyword>
<gene>
    <name evidence="6" type="ORF">GU90_08135</name>
</gene>
<dbReference type="Proteomes" id="UP000031419">
    <property type="component" value="Unassembled WGS sequence"/>
</dbReference>
<evidence type="ECO:0000259" key="5">
    <source>
        <dbReference type="PROSITE" id="PS50887"/>
    </source>
</evidence>
<dbReference type="InterPro" id="IPR000014">
    <property type="entry name" value="PAS"/>
</dbReference>
<proteinExistence type="predicted"/>
<dbReference type="STRING" id="28042.GU90_08135"/>
<evidence type="ECO:0000313" key="6">
    <source>
        <dbReference type="EMBL" id="KEI44741.1"/>
    </source>
</evidence>
<dbReference type="InterPro" id="IPR029787">
    <property type="entry name" value="Nucleotide_cyclase"/>
</dbReference>
<dbReference type="InterPro" id="IPR001633">
    <property type="entry name" value="EAL_dom"/>
</dbReference>
<feature type="domain" description="PAS" evidence="2">
    <location>
        <begin position="157"/>
        <end position="227"/>
    </location>
</feature>
<dbReference type="SUPFAM" id="SSF141868">
    <property type="entry name" value="EAL domain-like"/>
    <property type="match status" value="1"/>
</dbReference>
<dbReference type="NCBIfam" id="TIGR00229">
    <property type="entry name" value="sensory_box"/>
    <property type="match status" value="1"/>
</dbReference>
<dbReference type="PROSITE" id="PS50112">
    <property type="entry name" value="PAS"/>
    <property type="match status" value="1"/>
</dbReference>
<evidence type="ECO:0000259" key="2">
    <source>
        <dbReference type="PROSITE" id="PS50112"/>
    </source>
</evidence>
<dbReference type="CDD" id="cd00130">
    <property type="entry name" value="PAS"/>
    <property type="match status" value="1"/>
</dbReference>
<dbReference type="PANTHER" id="PTHR44757:SF2">
    <property type="entry name" value="BIOFILM ARCHITECTURE MAINTENANCE PROTEIN MBAA"/>
    <property type="match status" value="1"/>
</dbReference>
<dbReference type="InterPro" id="IPR035965">
    <property type="entry name" value="PAS-like_dom_sf"/>
</dbReference>
<dbReference type="SMART" id="SM00091">
    <property type="entry name" value="PAS"/>
    <property type="match status" value="1"/>
</dbReference>
<dbReference type="Gene3D" id="3.30.450.20">
    <property type="entry name" value="PAS domain"/>
    <property type="match status" value="1"/>
</dbReference>
<dbReference type="SMART" id="SM00052">
    <property type="entry name" value="EAL"/>
    <property type="match status" value="1"/>
</dbReference>
<dbReference type="CDD" id="cd01949">
    <property type="entry name" value="GGDEF"/>
    <property type="match status" value="1"/>
</dbReference>
<dbReference type="Pfam" id="PF00990">
    <property type="entry name" value="GGDEF"/>
    <property type="match status" value="1"/>
</dbReference>
<dbReference type="eggNOG" id="COG5001">
    <property type="taxonomic scope" value="Bacteria"/>
</dbReference>
<dbReference type="Gene3D" id="3.20.20.450">
    <property type="entry name" value="EAL domain"/>
    <property type="match status" value="1"/>
</dbReference>
<feature type="domain" description="EAL" evidence="4">
    <location>
        <begin position="457"/>
        <end position="712"/>
    </location>
</feature>
<keyword evidence="1" id="KW-0175">Coiled coil</keyword>
<dbReference type="InterPro" id="IPR043128">
    <property type="entry name" value="Rev_trsase/Diguanyl_cyclase"/>
</dbReference>
<protein>
    <submittedName>
        <fullName evidence="6">Diguanylate phosphodiesterase</fullName>
    </submittedName>
</protein>
<dbReference type="InterPro" id="IPR013656">
    <property type="entry name" value="PAS_4"/>
</dbReference>
<dbReference type="SMART" id="SM00267">
    <property type="entry name" value="GGDEF"/>
    <property type="match status" value="1"/>
</dbReference>
<dbReference type="Pfam" id="PF00563">
    <property type="entry name" value="EAL"/>
    <property type="match status" value="1"/>
</dbReference>
<dbReference type="EMBL" id="JNVU01000020">
    <property type="protein sequence ID" value="KEI44741.1"/>
    <property type="molecule type" value="Genomic_DNA"/>
</dbReference>
<feature type="domain" description="PAC" evidence="3">
    <location>
        <begin position="227"/>
        <end position="283"/>
    </location>
</feature>
<name>A0A073AZJ8_9PSEU</name>
<sequence>MGGVGWCASLNPAWRAVVVTEADRMELATRWRREIQHTSYVPLPPAEIDNRLADFASTIIEVLEGRAALERARQVGQDLVRTRFTNSEVLSRTLRLFAERLLDLVPGASVQQVSAVLGELATGFACQLREQSLQEQEALKQAVLRARDEAEQALRASEARSRAVFNSSPLGIAIVNLDGVIEETNLAMREIFNCPESKLIGASIYDLVDEQWRDQLRRSEADLLAGRVPRFHVQTCSTAPDGGQVWTQLSASLVCASDGAPEYQVLLYEDITQRHMLQEQFRRQATRDPLTGLANRTLLQTKLEEALQPLYPGRRVGLCYFGLDGFKAINDSAGHSAGDKLLRAVAQRMENCCTDPGNLVARIGGDEFLVLVADSNGAGQLIELVETIRREITQPVRVDEHELRVLSSVGVLEREVAGATPEALLRDVDITLYRAKRDGRAQWVLFDPEDNAHDRKRFQLSAALPAALDQDELFVEYEPVVRLRDHKVVAATAVVRWDHPELGELPEEEFLALAEETGLIVRLGNWVLERACQHASQWREEGFPQVVVSLTPRHTRDPDLVASVQEVLRSTGLPPSSLVLSLPEEALFDQHGDPSDILDIFTGMGIRLFVYEFGSEYSRVPRLRGLPLAGVRIDGPHVANFEHPEGPDPLNRYLVQAAVGAAELMELPVLATGVRTRVQAERLHQLGVELVQGEYSGGVVSASEMAELAAGS</sequence>
<dbReference type="PROSITE" id="PS50883">
    <property type="entry name" value="EAL"/>
    <property type="match status" value="1"/>
</dbReference>
<comment type="caution">
    <text evidence="6">The sequence shown here is derived from an EMBL/GenBank/DDBJ whole genome shotgun (WGS) entry which is preliminary data.</text>
</comment>
<organism evidence="6 7">
    <name type="scientific">Saccharopolyspora rectivirgula</name>
    <dbReference type="NCBI Taxonomy" id="28042"/>
    <lineage>
        <taxon>Bacteria</taxon>
        <taxon>Bacillati</taxon>
        <taxon>Actinomycetota</taxon>
        <taxon>Actinomycetes</taxon>
        <taxon>Pseudonocardiales</taxon>
        <taxon>Pseudonocardiaceae</taxon>
        <taxon>Saccharopolyspora</taxon>
    </lineage>
</organism>
<feature type="coiled-coil region" evidence="1">
    <location>
        <begin position="129"/>
        <end position="160"/>
    </location>
</feature>
<dbReference type="NCBIfam" id="TIGR00254">
    <property type="entry name" value="GGDEF"/>
    <property type="match status" value="1"/>
</dbReference>
<dbReference type="PANTHER" id="PTHR44757">
    <property type="entry name" value="DIGUANYLATE CYCLASE DGCP"/>
    <property type="match status" value="1"/>
</dbReference>
<evidence type="ECO:0000256" key="1">
    <source>
        <dbReference type="SAM" id="Coils"/>
    </source>
</evidence>
<feature type="domain" description="GGDEF" evidence="5">
    <location>
        <begin position="314"/>
        <end position="448"/>
    </location>
</feature>
<dbReference type="InterPro" id="IPR052155">
    <property type="entry name" value="Biofilm_reg_signaling"/>
</dbReference>
<evidence type="ECO:0000259" key="4">
    <source>
        <dbReference type="PROSITE" id="PS50883"/>
    </source>
</evidence>
<dbReference type="CDD" id="cd01948">
    <property type="entry name" value="EAL"/>
    <property type="match status" value="1"/>
</dbReference>
<dbReference type="SUPFAM" id="SSF55785">
    <property type="entry name" value="PYP-like sensor domain (PAS domain)"/>
    <property type="match status" value="1"/>
</dbReference>
<reference evidence="6 7" key="1">
    <citation type="submission" date="2014-06" db="EMBL/GenBank/DDBJ databases">
        <title>Saccharopolyspora rectivirgula DSM-43113 Genome sequencing.</title>
        <authorList>
            <person name="Barrera C."/>
            <person name="Millon L."/>
            <person name="Rognon B."/>
            <person name="Zaugg C."/>
            <person name="Monod M."/>
        </authorList>
    </citation>
    <scope>NUCLEOTIDE SEQUENCE [LARGE SCALE GENOMIC DNA]</scope>
    <source>
        <strain evidence="6 7">DSM 43113</strain>
    </source>
</reference>
<dbReference type="SUPFAM" id="SSF55073">
    <property type="entry name" value="Nucleotide cyclase"/>
    <property type="match status" value="1"/>
</dbReference>
<dbReference type="AlphaFoldDB" id="A0A073AZJ8"/>
<dbReference type="Gene3D" id="3.30.70.270">
    <property type="match status" value="1"/>
</dbReference>
<dbReference type="PROSITE" id="PS50113">
    <property type="entry name" value="PAC"/>
    <property type="match status" value="1"/>
</dbReference>
<dbReference type="PROSITE" id="PS50887">
    <property type="entry name" value="GGDEF"/>
    <property type="match status" value="1"/>
</dbReference>
<dbReference type="InterPro" id="IPR035919">
    <property type="entry name" value="EAL_sf"/>
</dbReference>
<evidence type="ECO:0000259" key="3">
    <source>
        <dbReference type="PROSITE" id="PS50113"/>
    </source>
</evidence>
<accession>A0A073AZJ8</accession>